<feature type="region of interest" description="Disordered" evidence="1">
    <location>
        <begin position="629"/>
        <end position="666"/>
    </location>
</feature>
<dbReference type="PROSITE" id="PS50112">
    <property type="entry name" value="PAS"/>
    <property type="match status" value="2"/>
</dbReference>
<protein>
    <submittedName>
        <fullName evidence="5">PAS domain S-box-containing protein/diguanylate cyclase (GGDEF) domain-containing protein</fullName>
    </submittedName>
</protein>
<feature type="transmembrane region" description="Helical" evidence="2">
    <location>
        <begin position="715"/>
        <end position="735"/>
    </location>
</feature>
<dbReference type="PANTHER" id="PTHR44757">
    <property type="entry name" value="DIGUANYLATE CYCLASE DGCP"/>
    <property type="match status" value="1"/>
</dbReference>
<evidence type="ECO:0000313" key="5">
    <source>
        <dbReference type="EMBL" id="CUU54931.1"/>
    </source>
</evidence>
<dbReference type="SUPFAM" id="SSF55073">
    <property type="entry name" value="Nucleotide cyclase"/>
    <property type="match status" value="2"/>
</dbReference>
<dbReference type="InterPro" id="IPR043128">
    <property type="entry name" value="Rev_trsase/Diguanyl_cyclase"/>
</dbReference>
<feature type="domain" description="GGDEF" evidence="4">
    <location>
        <begin position="1167"/>
        <end position="1299"/>
    </location>
</feature>
<organism evidence="5 6">
    <name type="scientific">Parafrankia irregularis</name>
    <dbReference type="NCBI Taxonomy" id="795642"/>
    <lineage>
        <taxon>Bacteria</taxon>
        <taxon>Bacillati</taxon>
        <taxon>Actinomycetota</taxon>
        <taxon>Actinomycetes</taxon>
        <taxon>Frankiales</taxon>
        <taxon>Frankiaceae</taxon>
        <taxon>Parafrankia</taxon>
    </lineage>
</organism>
<dbReference type="InterPro" id="IPR035965">
    <property type="entry name" value="PAS-like_dom_sf"/>
</dbReference>
<dbReference type="InterPro" id="IPR013767">
    <property type="entry name" value="PAS_fold"/>
</dbReference>
<dbReference type="Gene3D" id="3.30.450.20">
    <property type="entry name" value="PAS domain"/>
    <property type="match status" value="2"/>
</dbReference>
<reference evidence="6" key="1">
    <citation type="submission" date="2015-11" db="EMBL/GenBank/DDBJ databases">
        <authorList>
            <person name="Varghese N."/>
        </authorList>
    </citation>
    <scope>NUCLEOTIDE SEQUENCE [LARGE SCALE GENOMIC DNA]</scope>
    <source>
        <strain evidence="6">DSM 45899</strain>
    </source>
</reference>
<feature type="compositionally biased region" description="Basic and acidic residues" evidence="1">
    <location>
        <begin position="639"/>
        <end position="653"/>
    </location>
</feature>
<feature type="domain" description="GGDEF" evidence="4">
    <location>
        <begin position="483"/>
        <end position="630"/>
    </location>
</feature>
<dbReference type="PANTHER" id="PTHR44757:SF2">
    <property type="entry name" value="BIOFILM ARCHITECTURE MAINTENANCE PROTEIN MBAA"/>
    <property type="match status" value="1"/>
</dbReference>
<evidence type="ECO:0000259" key="4">
    <source>
        <dbReference type="PROSITE" id="PS50887"/>
    </source>
</evidence>
<dbReference type="Pfam" id="PF00990">
    <property type="entry name" value="GGDEF"/>
    <property type="match status" value="2"/>
</dbReference>
<dbReference type="CDD" id="cd01949">
    <property type="entry name" value="GGDEF"/>
    <property type="match status" value="2"/>
</dbReference>
<dbReference type="GO" id="GO:0006355">
    <property type="term" value="P:regulation of DNA-templated transcription"/>
    <property type="evidence" value="ECO:0007669"/>
    <property type="project" value="InterPro"/>
</dbReference>
<evidence type="ECO:0000313" key="6">
    <source>
        <dbReference type="Proteomes" id="UP000198802"/>
    </source>
</evidence>
<feature type="domain" description="PAS" evidence="3">
    <location>
        <begin position="1013"/>
        <end position="1082"/>
    </location>
</feature>
<dbReference type="CDD" id="cd00130">
    <property type="entry name" value="PAS"/>
    <property type="match status" value="2"/>
</dbReference>
<sequence>MQATRARMTGRELSAGRVRALGLRVRGRGVRLLLLGVLCLLAGQGIALVMLGRARLAAEEAERLADRERLVGQFANMSNLLENPQLLADQVAVTPFARDDPALNRELLRLFTNSPTFVPNQAVALYAPDGTVTASLDPAQPSPTVTELGVAWDSALAGKAAASDLFDLAGRKLVATTAPVGGARPWGVLVAANDNSQFQAFAQAVADKGTYKTDRAGVVVNAWDPGLIGTQVLAPADLAEVATGITSEWTTGDGDDRVVHFAHRVPSTGYYLLLERREADLYADLREQQRQRGITLTTVYVACLSSLALFGAVWTRAARRGRARTDALLSGTLDLVLVAEADSHRLTFVGAAGRHLLGRAPPADLGRPLTDLVHPEDVPRVRALIDNPRLPPELDVRFLSDTRGSPAIGPTGWLCFDVEAADLRDDPAVGGILVTCHEIGTRKDLQDRLTDQAHTDGLTGVANRTAVMAAVDSALAATVATNASVFLLFVDLDGFKAVNDTHGHQVGDEVLRIVARRLVDAVRTGSDRAGNAPREDVVGRLSGDEFVVLLQGVSRAEAIRVAARVVDLLAGPMTVDGRRPRVSASVGVGAVVPDGLPRGGVRPDQLVRQADHAMYRAKRDGGSRWVIEECAPGRPGRPGRPEPEPVALREAEPAPRAVTPGEEGAAVEEGAAGKIPSGEAAGREIRPAGAARRRPDMHQPAAKAGHGRGRRLQTWGPLVLAAILLVVMAGTALSLDRAAEREATRGRLHELADVAEGSARYNDASGATRNLIADISAVPWTLTPSAANKIVLNQFAVLSDGTSMALLSRDGQVIDAAPADAPVPARAGDPAFATALGGQAGNLPVQSVDGNYWNYSLLPVLKNGASIAVVSIGIRADISPQQQGYEAVGSVGLGSTGGLSELDVNGVARYSWDRRLIGRRLADPAVLATLPASGAVRLPGPATTAEDSIAFAVRDPALADGGYVMLELPTSAALSGLRPEQGWQYALIICSVAATVFGLALATRLLAQAERREDETLSALLHNVHDIVLVTDRQANVTFVSSAVTRLLGYDADALRGQQWGMVHPDDIDQLRRALAPADDTGRSPPTGVTTVRDLRLRGADGVYRWFDFRASDQFAHPDIGGRLTTIHDVTARRSLQDQLLRQARYDPLTSLPNRTALLDALRPGAGTTAIVFVDLDHFKQINDTFGHEAGDVVLSTVARRLVHACRPGDTAYRLGGDEFVVILGEADQEQATAVARRLRQVLADPVHHGDDLIGLSATVGVALTRSSDTDPSDLLRTADSAMYRAKRTARGTVGVAILPLL</sequence>
<keyword evidence="2" id="KW-0472">Membrane</keyword>
<feature type="transmembrane region" description="Helical" evidence="2">
    <location>
        <begin position="983"/>
        <end position="1002"/>
    </location>
</feature>
<dbReference type="SMART" id="SM00267">
    <property type="entry name" value="GGDEF"/>
    <property type="match status" value="2"/>
</dbReference>
<dbReference type="RefSeq" id="WP_131799418.1">
    <property type="nucleotide sequence ID" value="NZ_FAOZ01000004.1"/>
</dbReference>
<keyword evidence="2" id="KW-1133">Transmembrane helix</keyword>
<keyword evidence="2" id="KW-0812">Transmembrane</keyword>
<gene>
    <name evidence="5" type="ORF">Ga0074812_1048</name>
</gene>
<dbReference type="SMART" id="SM00091">
    <property type="entry name" value="PAS"/>
    <property type="match status" value="2"/>
</dbReference>
<dbReference type="InterPro" id="IPR000014">
    <property type="entry name" value="PAS"/>
</dbReference>
<dbReference type="SUPFAM" id="SSF55785">
    <property type="entry name" value="PYP-like sensor domain (PAS domain)"/>
    <property type="match status" value="2"/>
</dbReference>
<feature type="domain" description="PAS" evidence="3">
    <location>
        <begin position="321"/>
        <end position="387"/>
    </location>
</feature>
<dbReference type="NCBIfam" id="TIGR00254">
    <property type="entry name" value="GGDEF"/>
    <property type="match status" value="2"/>
</dbReference>
<dbReference type="Proteomes" id="UP000198802">
    <property type="component" value="Unassembled WGS sequence"/>
</dbReference>
<keyword evidence="6" id="KW-1185">Reference proteome</keyword>
<dbReference type="NCBIfam" id="TIGR00229">
    <property type="entry name" value="sensory_box"/>
    <property type="match status" value="1"/>
</dbReference>
<dbReference type="Pfam" id="PF00989">
    <property type="entry name" value="PAS"/>
    <property type="match status" value="1"/>
</dbReference>
<dbReference type="InterPro" id="IPR052155">
    <property type="entry name" value="Biofilm_reg_signaling"/>
</dbReference>
<dbReference type="EMBL" id="FAOZ01000004">
    <property type="protein sequence ID" value="CUU54931.1"/>
    <property type="molecule type" value="Genomic_DNA"/>
</dbReference>
<dbReference type="InterPro" id="IPR000160">
    <property type="entry name" value="GGDEF_dom"/>
</dbReference>
<feature type="region of interest" description="Disordered" evidence="1">
    <location>
        <begin position="688"/>
        <end position="709"/>
    </location>
</feature>
<dbReference type="Gene3D" id="3.30.70.270">
    <property type="match status" value="2"/>
</dbReference>
<name>A0A0S4QHM6_9ACTN</name>
<dbReference type="InterPro" id="IPR029787">
    <property type="entry name" value="Nucleotide_cyclase"/>
</dbReference>
<evidence type="ECO:0000256" key="1">
    <source>
        <dbReference type="SAM" id="MobiDB-lite"/>
    </source>
</evidence>
<evidence type="ECO:0000256" key="2">
    <source>
        <dbReference type="SAM" id="Phobius"/>
    </source>
</evidence>
<evidence type="ECO:0000259" key="3">
    <source>
        <dbReference type="PROSITE" id="PS50112"/>
    </source>
</evidence>
<accession>A0A0S4QHM6</accession>
<proteinExistence type="predicted"/>
<dbReference type="PROSITE" id="PS50887">
    <property type="entry name" value="GGDEF"/>
    <property type="match status" value="2"/>
</dbReference>